<comment type="caution">
    <text evidence="1">The sequence shown here is derived from an EMBL/GenBank/DDBJ whole genome shotgun (WGS) entry which is preliminary data.</text>
</comment>
<accession>A0A9D2HK84</accession>
<dbReference type="Proteomes" id="UP000823900">
    <property type="component" value="Unassembled WGS sequence"/>
</dbReference>
<protein>
    <submittedName>
        <fullName evidence="1">Uncharacterized protein</fullName>
    </submittedName>
</protein>
<evidence type="ECO:0000313" key="2">
    <source>
        <dbReference type="Proteomes" id="UP000823900"/>
    </source>
</evidence>
<name>A0A9D2HK84_9FIRM</name>
<organism evidence="1 2">
    <name type="scientific">Candidatus Lachnoclostridium stercoravium</name>
    <dbReference type="NCBI Taxonomy" id="2838633"/>
    <lineage>
        <taxon>Bacteria</taxon>
        <taxon>Bacillati</taxon>
        <taxon>Bacillota</taxon>
        <taxon>Clostridia</taxon>
        <taxon>Lachnospirales</taxon>
        <taxon>Lachnospiraceae</taxon>
    </lineage>
</organism>
<dbReference type="EMBL" id="DWZA01000104">
    <property type="protein sequence ID" value="HJA72372.1"/>
    <property type="molecule type" value="Genomic_DNA"/>
</dbReference>
<evidence type="ECO:0000313" key="1">
    <source>
        <dbReference type="EMBL" id="HJA72372.1"/>
    </source>
</evidence>
<reference evidence="1" key="1">
    <citation type="journal article" date="2021" name="PeerJ">
        <title>Extensive microbial diversity within the chicken gut microbiome revealed by metagenomics and culture.</title>
        <authorList>
            <person name="Gilroy R."/>
            <person name="Ravi A."/>
            <person name="Getino M."/>
            <person name="Pursley I."/>
            <person name="Horton D.L."/>
            <person name="Alikhan N.F."/>
            <person name="Baker D."/>
            <person name="Gharbi K."/>
            <person name="Hall N."/>
            <person name="Watson M."/>
            <person name="Adriaenssens E.M."/>
            <person name="Foster-Nyarko E."/>
            <person name="Jarju S."/>
            <person name="Secka A."/>
            <person name="Antonio M."/>
            <person name="Oren A."/>
            <person name="Chaudhuri R.R."/>
            <person name="La Ragione R."/>
            <person name="Hildebrand F."/>
            <person name="Pallen M.J."/>
        </authorList>
    </citation>
    <scope>NUCLEOTIDE SEQUENCE</scope>
    <source>
        <strain evidence="1">CHK178-16964</strain>
    </source>
</reference>
<reference evidence="1" key="2">
    <citation type="submission" date="2021-04" db="EMBL/GenBank/DDBJ databases">
        <authorList>
            <person name="Gilroy R."/>
        </authorList>
    </citation>
    <scope>NUCLEOTIDE SEQUENCE</scope>
    <source>
        <strain evidence="1">CHK178-16964</strain>
    </source>
</reference>
<proteinExistence type="predicted"/>
<gene>
    <name evidence="1" type="ORF">IAA07_12510</name>
</gene>
<dbReference type="AlphaFoldDB" id="A0A9D2HK84"/>
<sequence>MSTDTINFEEEIKKFKPSMDVSEVEDAIVKSDLTDMTDIMMEMMKGKKD</sequence>